<dbReference type="GO" id="GO:0003677">
    <property type="term" value="F:DNA binding"/>
    <property type="evidence" value="ECO:0007669"/>
    <property type="project" value="UniProtKB-KW"/>
</dbReference>
<evidence type="ECO:0000256" key="4">
    <source>
        <dbReference type="SAM" id="MobiDB-lite"/>
    </source>
</evidence>
<organism evidence="6 7">
    <name type="scientific">Halovenus salina</name>
    <dbReference type="NCBI Taxonomy" id="1510225"/>
    <lineage>
        <taxon>Archaea</taxon>
        <taxon>Methanobacteriati</taxon>
        <taxon>Methanobacteriota</taxon>
        <taxon>Stenosarchaea group</taxon>
        <taxon>Halobacteria</taxon>
        <taxon>Halobacteriales</taxon>
        <taxon>Haloarculaceae</taxon>
        <taxon>Halovenus</taxon>
    </lineage>
</organism>
<dbReference type="SUPFAM" id="SSF46785">
    <property type="entry name" value="Winged helix' DNA-binding domain"/>
    <property type="match status" value="1"/>
</dbReference>
<keyword evidence="1" id="KW-0805">Transcription regulation</keyword>
<dbReference type="PANTHER" id="PTHR33154:SF33">
    <property type="entry name" value="TRANSCRIPTIONAL REPRESSOR SDPR"/>
    <property type="match status" value="1"/>
</dbReference>
<dbReference type="InterPro" id="IPR001845">
    <property type="entry name" value="HTH_ArsR_DNA-bd_dom"/>
</dbReference>
<dbReference type="Proteomes" id="UP001596445">
    <property type="component" value="Unassembled WGS sequence"/>
</dbReference>
<dbReference type="NCBIfam" id="NF033788">
    <property type="entry name" value="HTH_metalloreg"/>
    <property type="match status" value="1"/>
</dbReference>
<evidence type="ECO:0000256" key="3">
    <source>
        <dbReference type="ARBA" id="ARBA00023163"/>
    </source>
</evidence>
<dbReference type="AlphaFoldDB" id="A0ABD5W2Q7"/>
<dbReference type="Gene3D" id="1.10.10.10">
    <property type="entry name" value="Winged helix-like DNA-binding domain superfamily/Winged helix DNA-binding domain"/>
    <property type="match status" value="1"/>
</dbReference>
<evidence type="ECO:0000259" key="5">
    <source>
        <dbReference type="PROSITE" id="PS50987"/>
    </source>
</evidence>
<sequence>MDSAEFLDLLGNENRRRILQLLARKPCYVTEISEFLGVSPKAVIDHLRKLEEAGLVNSRTDDRRRKYFSINRHIRLEVTVSPYEFGTKSAYPASTRLDLTSCHRLSIDIDEERDTANRTGERPPRGTAESSRRNGDGDAASGESRQSAGGTEPTGELREPAEQTGDQSESNIQGSSTDIIALTERLHDLKQLEQELSLAQRWTQGQITELRDALGSAIGNGDPRLISELLLSLADGGKGAHQLGQELDAPVPVVEEVLGELATEGVVDRSGHEWELDA</sequence>
<feature type="region of interest" description="Disordered" evidence="4">
    <location>
        <begin position="110"/>
        <end position="174"/>
    </location>
</feature>
<accession>A0ABD5W2Q7</accession>
<protein>
    <submittedName>
        <fullName evidence="6">Metalloregulator ArsR/SmtB family transcription factor</fullName>
    </submittedName>
</protein>
<feature type="compositionally biased region" description="Polar residues" evidence="4">
    <location>
        <begin position="164"/>
        <end position="174"/>
    </location>
</feature>
<dbReference type="FunFam" id="1.10.10.10:FF:000591">
    <property type="entry name" value="Archaeal heat shock regulator, ArsR family"/>
    <property type="match status" value="1"/>
</dbReference>
<keyword evidence="3" id="KW-0804">Transcription</keyword>
<name>A0ABD5W2Q7_9EURY</name>
<dbReference type="InterPro" id="IPR056346">
    <property type="entry name" value="HTH_Cmi2_C"/>
</dbReference>
<dbReference type="SMART" id="SM00418">
    <property type="entry name" value="HTH_ARSR"/>
    <property type="match status" value="1"/>
</dbReference>
<dbReference type="PANTHER" id="PTHR33154">
    <property type="entry name" value="TRANSCRIPTIONAL REGULATOR, ARSR FAMILY"/>
    <property type="match status" value="1"/>
</dbReference>
<feature type="domain" description="HTH arsR-type" evidence="5">
    <location>
        <begin position="1"/>
        <end position="89"/>
    </location>
</feature>
<comment type="caution">
    <text evidence="6">The sequence shown here is derived from an EMBL/GenBank/DDBJ whole genome shotgun (WGS) entry which is preliminary data.</text>
</comment>
<dbReference type="InterPro" id="IPR051081">
    <property type="entry name" value="HTH_MetalResp_TranReg"/>
</dbReference>
<keyword evidence="7" id="KW-1185">Reference proteome</keyword>
<dbReference type="InterPro" id="IPR036388">
    <property type="entry name" value="WH-like_DNA-bd_sf"/>
</dbReference>
<gene>
    <name evidence="6" type="ORF">ACFQQG_00870</name>
</gene>
<evidence type="ECO:0000313" key="6">
    <source>
        <dbReference type="EMBL" id="MFC7056992.1"/>
    </source>
</evidence>
<dbReference type="Pfam" id="PF24270">
    <property type="entry name" value="HTH_Cmi2_C"/>
    <property type="match status" value="1"/>
</dbReference>
<feature type="compositionally biased region" description="Basic and acidic residues" evidence="4">
    <location>
        <begin position="114"/>
        <end position="136"/>
    </location>
</feature>
<dbReference type="EMBL" id="JBHSZI010000001">
    <property type="protein sequence ID" value="MFC7056992.1"/>
    <property type="molecule type" value="Genomic_DNA"/>
</dbReference>
<evidence type="ECO:0000313" key="7">
    <source>
        <dbReference type="Proteomes" id="UP001596445"/>
    </source>
</evidence>
<reference evidence="6 7" key="1">
    <citation type="journal article" date="2019" name="Int. J. Syst. Evol. Microbiol.">
        <title>The Global Catalogue of Microorganisms (GCM) 10K type strain sequencing project: providing services to taxonomists for standard genome sequencing and annotation.</title>
        <authorList>
            <consortium name="The Broad Institute Genomics Platform"/>
            <consortium name="The Broad Institute Genome Sequencing Center for Infectious Disease"/>
            <person name="Wu L."/>
            <person name="Ma J."/>
        </authorList>
    </citation>
    <scope>NUCLEOTIDE SEQUENCE [LARGE SCALE GENOMIC DNA]</scope>
    <source>
        <strain evidence="6 7">JCM 30072</strain>
    </source>
</reference>
<dbReference type="PROSITE" id="PS50987">
    <property type="entry name" value="HTH_ARSR_2"/>
    <property type="match status" value="1"/>
</dbReference>
<dbReference type="InterPro" id="IPR036390">
    <property type="entry name" value="WH_DNA-bd_sf"/>
</dbReference>
<proteinExistence type="predicted"/>
<dbReference type="Pfam" id="PF01022">
    <property type="entry name" value="HTH_5"/>
    <property type="match status" value="1"/>
</dbReference>
<dbReference type="InterPro" id="IPR011991">
    <property type="entry name" value="ArsR-like_HTH"/>
</dbReference>
<dbReference type="CDD" id="cd00090">
    <property type="entry name" value="HTH_ARSR"/>
    <property type="match status" value="1"/>
</dbReference>
<evidence type="ECO:0000256" key="2">
    <source>
        <dbReference type="ARBA" id="ARBA00023125"/>
    </source>
</evidence>
<keyword evidence="2" id="KW-0238">DNA-binding</keyword>
<evidence type="ECO:0000256" key="1">
    <source>
        <dbReference type="ARBA" id="ARBA00023015"/>
    </source>
</evidence>